<dbReference type="GO" id="GO:0010494">
    <property type="term" value="C:cytoplasmic stress granule"/>
    <property type="evidence" value="ECO:0000318"/>
    <property type="project" value="GO_Central"/>
</dbReference>
<feature type="region of interest" description="Disordered" evidence="11">
    <location>
        <begin position="479"/>
        <end position="540"/>
    </location>
</feature>
<dbReference type="FunFam" id="3.30.70.330:FF:000520">
    <property type="entry name" value="Polyadenylate-binding protein"/>
    <property type="match status" value="1"/>
</dbReference>
<dbReference type="eggNOG" id="KOG0123">
    <property type="taxonomic scope" value="Eukaryota"/>
</dbReference>
<feature type="domain" description="RRM" evidence="12">
    <location>
        <begin position="303"/>
        <end position="380"/>
    </location>
</feature>
<dbReference type="PROSITE" id="PS50102">
    <property type="entry name" value="RRM"/>
    <property type="match status" value="4"/>
</dbReference>
<keyword evidence="4 10" id="KW-0963">Cytoplasm</keyword>
<dbReference type="CDD" id="cd12378">
    <property type="entry name" value="RRM1_I_PABPs"/>
    <property type="match status" value="1"/>
</dbReference>
<feature type="domain" description="RRM" evidence="12">
    <location>
        <begin position="107"/>
        <end position="184"/>
    </location>
</feature>
<dbReference type="InterPro" id="IPR003954">
    <property type="entry name" value="RRM_euk-type"/>
</dbReference>
<evidence type="ECO:0000256" key="10">
    <source>
        <dbReference type="RuleBase" id="RU362004"/>
    </source>
</evidence>
<dbReference type="KEGG" id="tad:TRIADDRAFT_27786"/>
<accession>B3S125</accession>
<dbReference type="PROSITE" id="PS51309">
    <property type="entry name" value="PABC"/>
    <property type="match status" value="1"/>
</dbReference>
<dbReference type="InterPro" id="IPR045305">
    <property type="entry name" value="RRM2_I_PABPs"/>
</dbReference>
<evidence type="ECO:0000313" key="15">
    <source>
        <dbReference type="Proteomes" id="UP000009022"/>
    </source>
</evidence>
<dbReference type="InterPro" id="IPR034364">
    <property type="entry name" value="PABP_RRM1"/>
</dbReference>
<dbReference type="CDD" id="cd12380">
    <property type="entry name" value="RRM3_I_PABPs"/>
    <property type="match status" value="1"/>
</dbReference>
<dbReference type="InParanoid" id="B3S125"/>
<dbReference type="GO" id="GO:0008143">
    <property type="term" value="F:poly(A) binding"/>
    <property type="evidence" value="ECO:0000318"/>
    <property type="project" value="GO_Central"/>
</dbReference>
<dbReference type="Proteomes" id="UP000009022">
    <property type="component" value="Unassembled WGS sequence"/>
</dbReference>
<comment type="subcellular location">
    <subcellularLocation>
        <location evidence="2 10">Cytoplasm</location>
    </subcellularLocation>
    <subcellularLocation>
        <location evidence="1">Nucleus</location>
    </subcellularLocation>
</comment>
<dbReference type="Gene3D" id="1.10.1900.10">
    <property type="entry name" value="c-terminal domain of poly(a) binding protein"/>
    <property type="match status" value="1"/>
</dbReference>
<evidence type="ECO:0000256" key="1">
    <source>
        <dbReference type="ARBA" id="ARBA00004123"/>
    </source>
</evidence>
<feature type="compositionally biased region" description="Polar residues" evidence="11">
    <location>
        <begin position="525"/>
        <end position="540"/>
    </location>
</feature>
<comment type="function">
    <text evidence="10">Binds the poly(A) tail of mRNA.</text>
</comment>
<dbReference type="GO" id="GO:0008266">
    <property type="term" value="F:poly(U) RNA binding"/>
    <property type="evidence" value="ECO:0000318"/>
    <property type="project" value="GO_Central"/>
</dbReference>
<dbReference type="CTD" id="6755616"/>
<dbReference type="FunCoup" id="B3S125">
    <property type="interactions" value="2592"/>
</dbReference>
<dbReference type="Pfam" id="PF00658">
    <property type="entry name" value="MLLE"/>
    <property type="match status" value="1"/>
</dbReference>
<keyword evidence="8" id="KW-0539">Nucleus</keyword>
<dbReference type="InterPro" id="IPR002004">
    <property type="entry name" value="PABP_HYD_C"/>
</dbReference>
<evidence type="ECO:0000256" key="5">
    <source>
        <dbReference type="ARBA" id="ARBA00022664"/>
    </source>
</evidence>
<keyword evidence="7 9" id="KW-0694">RNA-binding</keyword>
<dbReference type="GO" id="GO:1990904">
    <property type="term" value="C:ribonucleoprotein complex"/>
    <property type="evidence" value="ECO:0000318"/>
    <property type="project" value="GO_Central"/>
</dbReference>
<name>B3S125_TRIAD</name>
<sequence length="622" mass="69639">MNTQAAVAASSSSSSYPMASLYVGDLAPDVNEAQLYEKFNSTGPISSIRVCRDAITRRSLGYAYVNFQQPNDAERALDTLNFDPVNGKPCRIMWSQRDPSLRRSGVGNIFIKNLEKDIDNKAIYDTFSAFGNILSCKIALDENGNSKGYAFVHFETQEAANRAIEKVNGMLLSGKKVFVGHFMSRKERMEKIGNLAAKYTNLYVKNFRDDISDDEFRDLFEQCGKIVSCVVMRDDSGKSRGFGFVSYETHEAAQKAVETLNEKEFDLRRMYVARAQKKSERSALLRRQYEQKKQEMMKRFQGVNLYVKNLDDVIDDAKLRQEFANFGTITSAKVMSDEKGISRGFGFVCFSSPEEATKAVTEMNGRIIISKPLYVALAQRKEDRKAQLAAQYVQRMSTLRIPQPGQPGVNQMFQQGGYYMPGMHQGQQQQQRFYATQQMPARPRWQNQQMMRNSGGGSSYGGIGGGSQMGRGRGMRFAGVPRSQGQQNVNPSQRSAAANAALVSNQPRHPPYKHSNVRNIPPQAPSQANHQTRAQPAQDADNLTTHLSQVDEPQQKQILGEKLYPRVEAICGSEKAGKITGMLLEIENAEVLHMLESKEALDSKVQEAIDVLDKHSKTQESN</sequence>
<feature type="compositionally biased region" description="Polar residues" evidence="11">
    <location>
        <begin position="483"/>
        <end position="507"/>
    </location>
</feature>
<dbReference type="NCBIfam" id="TIGR01628">
    <property type="entry name" value="PABP-1234"/>
    <property type="match status" value="1"/>
</dbReference>
<keyword evidence="6" id="KW-0677">Repeat</keyword>
<dbReference type="AlphaFoldDB" id="B3S125"/>
<dbReference type="InterPro" id="IPR036053">
    <property type="entry name" value="PABP-dom"/>
</dbReference>
<dbReference type="GO" id="GO:0003730">
    <property type="term" value="F:mRNA 3'-UTR binding"/>
    <property type="evidence" value="ECO:0000318"/>
    <property type="project" value="GO_Central"/>
</dbReference>
<gene>
    <name evidence="14" type="ORF">TRIADDRAFT_27786</name>
</gene>
<keyword evidence="15" id="KW-1185">Reference proteome</keyword>
<reference evidence="14 15" key="1">
    <citation type="journal article" date="2008" name="Nature">
        <title>The Trichoplax genome and the nature of placozoans.</title>
        <authorList>
            <person name="Srivastava M."/>
            <person name="Begovic E."/>
            <person name="Chapman J."/>
            <person name="Putnam N.H."/>
            <person name="Hellsten U."/>
            <person name="Kawashima T."/>
            <person name="Kuo A."/>
            <person name="Mitros T."/>
            <person name="Salamov A."/>
            <person name="Carpenter M.L."/>
            <person name="Signorovitch A.Y."/>
            <person name="Moreno M.A."/>
            <person name="Kamm K."/>
            <person name="Grimwood J."/>
            <person name="Schmutz J."/>
            <person name="Shapiro H."/>
            <person name="Grigoriev I.V."/>
            <person name="Buss L.W."/>
            <person name="Schierwater B."/>
            <person name="Dellaporta S.L."/>
            <person name="Rokhsar D.S."/>
        </authorList>
    </citation>
    <scope>NUCLEOTIDE SEQUENCE [LARGE SCALE GENOMIC DNA]</scope>
    <source>
        <strain evidence="14 15">Grell-BS-1999</strain>
    </source>
</reference>
<dbReference type="GO" id="GO:0005829">
    <property type="term" value="C:cytosol"/>
    <property type="evidence" value="ECO:0000318"/>
    <property type="project" value="GO_Central"/>
</dbReference>
<keyword evidence="5" id="KW-0507">mRNA processing</keyword>
<dbReference type="EMBL" id="DS985247">
    <property type="protein sequence ID" value="EDV23163.1"/>
    <property type="molecule type" value="Genomic_DNA"/>
</dbReference>
<dbReference type="InterPro" id="IPR035979">
    <property type="entry name" value="RBD_domain_sf"/>
</dbReference>
<evidence type="ECO:0000259" key="13">
    <source>
        <dbReference type="PROSITE" id="PS51309"/>
    </source>
</evidence>
<dbReference type="PhylomeDB" id="B3S125"/>
<protein>
    <recommendedName>
        <fullName evidence="10">Polyadenylate-binding protein</fullName>
        <shortName evidence="10">PABP</shortName>
    </recommendedName>
</protein>
<dbReference type="InterPro" id="IPR000504">
    <property type="entry name" value="RRM_dom"/>
</dbReference>
<dbReference type="HOGENOM" id="CLU_012062_22_4_1"/>
<dbReference type="SMART" id="SM00361">
    <property type="entry name" value="RRM_1"/>
    <property type="match status" value="3"/>
</dbReference>
<evidence type="ECO:0000256" key="4">
    <source>
        <dbReference type="ARBA" id="ARBA00022490"/>
    </source>
</evidence>
<evidence type="ECO:0000256" key="3">
    <source>
        <dbReference type="ARBA" id="ARBA00008557"/>
    </source>
</evidence>
<dbReference type="STRING" id="10228.B3S125"/>
<dbReference type="SMART" id="SM00360">
    <property type="entry name" value="RRM"/>
    <property type="match status" value="4"/>
</dbReference>
<comment type="similarity">
    <text evidence="3 10">Belongs to the polyadenylate-binding protein type-1 family.</text>
</comment>
<evidence type="ECO:0000256" key="7">
    <source>
        <dbReference type="ARBA" id="ARBA00022884"/>
    </source>
</evidence>
<dbReference type="FunFam" id="3.30.70.330:FF:000091">
    <property type="entry name" value="Polyadenylate-binding protein"/>
    <property type="match status" value="1"/>
</dbReference>
<dbReference type="RefSeq" id="XP_002114073.1">
    <property type="nucleotide sequence ID" value="XM_002114037.1"/>
</dbReference>
<dbReference type="PANTHER" id="PTHR24012">
    <property type="entry name" value="RNA BINDING PROTEIN"/>
    <property type="match status" value="1"/>
</dbReference>
<evidence type="ECO:0000313" key="14">
    <source>
        <dbReference type="EMBL" id="EDV23163.1"/>
    </source>
</evidence>
<evidence type="ECO:0000256" key="8">
    <source>
        <dbReference type="ARBA" id="ARBA00023242"/>
    </source>
</evidence>
<evidence type="ECO:0000256" key="11">
    <source>
        <dbReference type="SAM" id="MobiDB-lite"/>
    </source>
</evidence>
<dbReference type="SUPFAM" id="SSF63570">
    <property type="entry name" value="PABC (PABP) domain"/>
    <property type="match status" value="1"/>
</dbReference>
<dbReference type="CDD" id="cd12381">
    <property type="entry name" value="RRM4_I_PABPs"/>
    <property type="match status" value="1"/>
</dbReference>
<proteinExistence type="inferred from homology"/>
<feature type="domain" description="RRM" evidence="12">
    <location>
        <begin position="200"/>
        <end position="277"/>
    </location>
</feature>
<dbReference type="OMA" id="NATYSMA"/>
<dbReference type="FunFam" id="3.30.70.330:FF:000021">
    <property type="entry name" value="Polyadenylate-binding protein"/>
    <property type="match status" value="1"/>
</dbReference>
<dbReference type="InterPro" id="IPR006515">
    <property type="entry name" value="PABP_1234"/>
</dbReference>
<evidence type="ECO:0000256" key="9">
    <source>
        <dbReference type="PROSITE-ProRule" id="PRU00176"/>
    </source>
</evidence>
<dbReference type="Pfam" id="PF00076">
    <property type="entry name" value="RRM_1"/>
    <property type="match status" value="4"/>
</dbReference>
<organism evidence="14 15">
    <name type="scientific">Trichoplax adhaerens</name>
    <name type="common">Trichoplax reptans</name>
    <dbReference type="NCBI Taxonomy" id="10228"/>
    <lineage>
        <taxon>Eukaryota</taxon>
        <taxon>Metazoa</taxon>
        <taxon>Placozoa</taxon>
        <taxon>Uniplacotomia</taxon>
        <taxon>Trichoplacea</taxon>
        <taxon>Trichoplacidae</taxon>
        <taxon>Trichoplax</taxon>
    </lineage>
</organism>
<evidence type="ECO:0000256" key="2">
    <source>
        <dbReference type="ARBA" id="ARBA00004496"/>
    </source>
</evidence>
<dbReference type="CDD" id="cd12379">
    <property type="entry name" value="RRM2_I_PABPs"/>
    <property type="match status" value="1"/>
</dbReference>
<dbReference type="FunFam" id="3.30.70.330:FF:000003">
    <property type="entry name" value="Polyadenylate-binding protein"/>
    <property type="match status" value="1"/>
</dbReference>
<dbReference type="GO" id="GO:0005634">
    <property type="term" value="C:nucleus"/>
    <property type="evidence" value="ECO:0000318"/>
    <property type="project" value="GO_Central"/>
</dbReference>
<dbReference type="Gene3D" id="3.30.70.330">
    <property type="match status" value="4"/>
</dbReference>
<evidence type="ECO:0000256" key="6">
    <source>
        <dbReference type="ARBA" id="ARBA00022737"/>
    </source>
</evidence>
<evidence type="ECO:0000259" key="12">
    <source>
        <dbReference type="PROSITE" id="PS50102"/>
    </source>
</evidence>
<dbReference type="OrthoDB" id="19742at2759"/>
<dbReference type="InterPro" id="IPR012677">
    <property type="entry name" value="Nucleotide-bd_a/b_plait_sf"/>
</dbReference>
<dbReference type="GeneID" id="6755616"/>
<feature type="domain" description="PABC" evidence="13">
    <location>
        <begin position="539"/>
        <end position="617"/>
    </location>
</feature>
<dbReference type="SUPFAM" id="SSF54928">
    <property type="entry name" value="RNA-binding domain, RBD"/>
    <property type="match status" value="2"/>
</dbReference>
<dbReference type="GO" id="GO:0006397">
    <property type="term" value="P:mRNA processing"/>
    <property type="evidence" value="ECO:0007669"/>
    <property type="project" value="UniProtKB-KW"/>
</dbReference>
<dbReference type="SMART" id="SM00517">
    <property type="entry name" value="PolyA"/>
    <property type="match status" value="1"/>
</dbReference>
<feature type="domain" description="RRM" evidence="12">
    <location>
        <begin position="19"/>
        <end position="97"/>
    </location>
</feature>